<comment type="caution">
    <text evidence="1">The sequence shown here is derived from an EMBL/GenBank/DDBJ whole genome shotgun (WGS) entry which is preliminary data.</text>
</comment>
<dbReference type="EMBL" id="ANMO01000117">
    <property type="protein sequence ID" value="EMB16750.1"/>
    <property type="molecule type" value="Genomic_DNA"/>
</dbReference>
<protein>
    <submittedName>
        <fullName evidence="1">Uncharacterized protein</fullName>
    </submittedName>
</protein>
<evidence type="ECO:0000313" key="1">
    <source>
        <dbReference type="EMBL" id="EMB16750.1"/>
    </source>
</evidence>
<reference evidence="1" key="1">
    <citation type="submission" date="2012-11" db="EMBL/GenBank/DDBJ databases">
        <title>Permanent draft genomes of Rhodopirellula europaea strain SH398 and 6C.</title>
        <authorList>
            <person name="Richter M."/>
            <person name="Richter-Heitmann T."/>
            <person name="Frank C."/>
            <person name="Harder J."/>
            <person name="Glockner F.O."/>
        </authorList>
    </citation>
    <scope>NUCLEOTIDE SEQUENCE</scope>
    <source>
        <strain evidence="1">6C</strain>
    </source>
</reference>
<reference evidence="1" key="2">
    <citation type="journal article" date="2013" name="Mar. Genomics">
        <title>Expression of sulfatases in Rhodopirellula baltica and the diversity of sulfatases in the genus Rhodopirellula.</title>
        <authorList>
            <person name="Wegner C.E."/>
            <person name="Richter-Heitmann T."/>
            <person name="Klindworth A."/>
            <person name="Klockow C."/>
            <person name="Richter M."/>
            <person name="Achstetter T."/>
            <person name="Glockner F.O."/>
            <person name="Harder J."/>
        </authorList>
    </citation>
    <scope>NUCLEOTIDE SEQUENCE [LARGE SCALE GENOMIC DNA]</scope>
    <source>
        <strain evidence="1">6C</strain>
    </source>
</reference>
<accession>M2AHY3</accession>
<gene>
    <name evidence="1" type="ORF">RE6C_02565</name>
</gene>
<keyword evidence="2" id="KW-1185">Reference proteome</keyword>
<dbReference type="AlphaFoldDB" id="M2AHY3"/>
<name>M2AHY3_9BACT</name>
<sequence length="40" mass="4692">MRSKRRAAIRFNFDGTKKDRVGMTRPFHSLINGSEQIAWL</sequence>
<proteinExistence type="predicted"/>
<dbReference type="Proteomes" id="UP000011529">
    <property type="component" value="Unassembled WGS sequence"/>
</dbReference>
<organism evidence="1 2">
    <name type="scientific">Rhodopirellula europaea 6C</name>
    <dbReference type="NCBI Taxonomy" id="1263867"/>
    <lineage>
        <taxon>Bacteria</taxon>
        <taxon>Pseudomonadati</taxon>
        <taxon>Planctomycetota</taxon>
        <taxon>Planctomycetia</taxon>
        <taxon>Pirellulales</taxon>
        <taxon>Pirellulaceae</taxon>
        <taxon>Rhodopirellula</taxon>
    </lineage>
</organism>
<evidence type="ECO:0000313" key="2">
    <source>
        <dbReference type="Proteomes" id="UP000011529"/>
    </source>
</evidence>